<comment type="caution">
    <text evidence="2">The sequence shown here is derived from an EMBL/GenBank/DDBJ whole genome shotgun (WGS) entry which is preliminary data.</text>
</comment>
<feature type="transmembrane region" description="Helical" evidence="1">
    <location>
        <begin position="51"/>
        <end position="82"/>
    </location>
</feature>
<evidence type="ECO:0000313" key="3">
    <source>
        <dbReference type="Proteomes" id="UP000427842"/>
    </source>
</evidence>
<keyword evidence="1" id="KW-0472">Membrane</keyword>
<reference evidence="2 3" key="1">
    <citation type="submission" date="2018-09" db="EMBL/GenBank/DDBJ databases">
        <title>Genome sequence and characterization of the bcs clusters for the production of nanocellulose from the low pH resistant strain Komagataeibacter medellinensis ID13488.</title>
        <authorList>
            <person name="Hernandez-Arriaga A.M."/>
            <person name="Del Cerro C."/>
            <person name="Urbina L."/>
            <person name="Eceiza A."/>
            <person name="Retegi A."/>
            <person name="Prieto M.A."/>
        </authorList>
    </citation>
    <scope>NUCLEOTIDE SEQUENCE [LARGE SCALE GENOMIC DNA]</scope>
    <source>
        <strain evidence="2 3">ID13488</strain>
    </source>
</reference>
<evidence type="ECO:0008006" key="4">
    <source>
        <dbReference type="Google" id="ProtNLM"/>
    </source>
</evidence>
<evidence type="ECO:0000313" key="2">
    <source>
        <dbReference type="EMBL" id="KAB8122633.1"/>
    </source>
</evidence>
<dbReference type="EMBL" id="QYAZ01000002">
    <property type="protein sequence ID" value="KAB8122633.1"/>
    <property type="molecule type" value="Genomic_DNA"/>
</dbReference>
<protein>
    <recommendedName>
        <fullName evidence="4">Transmembrane protein</fullName>
    </recommendedName>
</protein>
<proteinExistence type="predicted"/>
<gene>
    <name evidence="2" type="ORF">D3W54_15515</name>
</gene>
<name>A0ABQ6VWT4_9PROT</name>
<accession>A0ABQ6VWT4</accession>
<evidence type="ECO:0000256" key="1">
    <source>
        <dbReference type="SAM" id="Phobius"/>
    </source>
</evidence>
<sequence length="115" mass="13189">MDMLPAPSTASDNSAEHMRRRRLERLLRRLPARGEQAMRWLLQPGRAGLRLVLGCLLMIGGVLSFLPILGLWMLPLGIILLAEDVPLLRRLSERMLEWIERRHPNWLAPETGHTP</sequence>
<organism evidence="2 3">
    <name type="scientific">Komagataeibacter medellinensis</name>
    <dbReference type="NCBI Taxonomy" id="1177712"/>
    <lineage>
        <taxon>Bacteria</taxon>
        <taxon>Pseudomonadati</taxon>
        <taxon>Pseudomonadota</taxon>
        <taxon>Alphaproteobacteria</taxon>
        <taxon>Acetobacterales</taxon>
        <taxon>Acetobacteraceae</taxon>
        <taxon>Komagataeibacter</taxon>
    </lineage>
</organism>
<keyword evidence="1" id="KW-0812">Transmembrane</keyword>
<dbReference type="Proteomes" id="UP000427842">
    <property type="component" value="Unassembled WGS sequence"/>
</dbReference>
<keyword evidence="1" id="KW-1133">Transmembrane helix</keyword>
<keyword evidence="3" id="KW-1185">Reference proteome</keyword>